<keyword evidence="2" id="KW-0378">Hydrolase</keyword>
<dbReference type="AlphaFoldDB" id="A0A0P1EXP3"/>
<dbReference type="RefSeq" id="WP_058122867.1">
    <property type="nucleotide sequence ID" value="NZ_CYRX01000011.1"/>
</dbReference>
<dbReference type="EMBL" id="CYRX01000011">
    <property type="protein sequence ID" value="CUH59726.1"/>
    <property type="molecule type" value="Genomic_DNA"/>
</dbReference>
<dbReference type="Gene3D" id="3.20.20.190">
    <property type="entry name" value="Phosphatidylinositol (PI) phosphodiesterase"/>
    <property type="match status" value="1"/>
</dbReference>
<dbReference type="PANTHER" id="PTHR46211">
    <property type="entry name" value="GLYCEROPHOSPHORYL DIESTER PHOSPHODIESTERASE"/>
    <property type="match status" value="1"/>
</dbReference>
<dbReference type="EC" id="3.1.4.46" evidence="2"/>
<dbReference type="InterPro" id="IPR030395">
    <property type="entry name" value="GP_PDE_dom"/>
</dbReference>
<gene>
    <name evidence="2" type="primary">ugpQ</name>
    <name evidence="2" type="ORF">THS5294_01013</name>
</gene>
<proteinExistence type="predicted"/>
<dbReference type="PROSITE" id="PS51704">
    <property type="entry name" value="GP_PDE"/>
    <property type="match status" value="1"/>
</dbReference>
<evidence type="ECO:0000259" key="1">
    <source>
        <dbReference type="PROSITE" id="PS51704"/>
    </source>
</evidence>
<dbReference type="SUPFAM" id="SSF51695">
    <property type="entry name" value="PLC-like phosphodiesterases"/>
    <property type="match status" value="1"/>
</dbReference>
<dbReference type="Pfam" id="PF03009">
    <property type="entry name" value="GDPD"/>
    <property type="match status" value="1"/>
</dbReference>
<dbReference type="GO" id="GO:0006629">
    <property type="term" value="P:lipid metabolic process"/>
    <property type="evidence" value="ECO:0007669"/>
    <property type="project" value="InterPro"/>
</dbReference>
<dbReference type="Proteomes" id="UP000051298">
    <property type="component" value="Unassembled WGS sequence"/>
</dbReference>
<dbReference type="GO" id="GO:0008889">
    <property type="term" value="F:glycerophosphodiester phosphodiesterase activity"/>
    <property type="evidence" value="ECO:0007669"/>
    <property type="project" value="UniProtKB-EC"/>
</dbReference>
<feature type="domain" description="GP-PDE" evidence="1">
    <location>
        <begin position="10"/>
        <end position="250"/>
    </location>
</feature>
<name>A0A0P1EXP3_9RHOB</name>
<accession>A0A0P1EXP3</accession>
<dbReference type="InterPro" id="IPR017946">
    <property type="entry name" value="PLC-like_Pdiesterase_TIM-brl"/>
</dbReference>
<protein>
    <submittedName>
        <fullName evidence="2">Glycerophosphoryl diester phosphodiesterase</fullName>
        <ecNumber evidence="2">3.1.4.46</ecNumber>
    </submittedName>
</protein>
<reference evidence="2 3" key="1">
    <citation type="submission" date="2015-09" db="EMBL/GenBank/DDBJ databases">
        <authorList>
            <consortium name="Swine Surveillance"/>
        </authorList>
    </citation>
    <scope>NUCLEOTIDE SEQUENCE [LARGE SCALE GENOMIC DNA]</scope>
    <source>
        <strain evidence="2 3">CECT 5294</strain>
    </source>
</reference>
<dbReference type="STRING" id="266809.PM03_08555"/>
<organism evidence="2 3">
    <name type="scientific">Thalassobacter stenotrophicus</name>
    <dbReference type="NCBI Taxonomy" id="266809"/>
    <lineage>
        <taxon>Bacteria</taxon>
        <taxon>Pseudomonadati</taxon>
        <taxon>Pseudomonadota</taxon>
        <taxon>Alphaproteobacteria</taxon>
        <taxon>Rhodobacterales</taxon>
        <taxon>Roseobacteraceae</taxon>
        <taxon>Thalassobacter</taxon>
    </lineage>
</organism>
<dbReference type="PANTHER" id="PTHR46211:SF1">
    <property type="entry name" value="GLYCEROPHOSPHODIESTER PHOSPHODIESTERASE, CYTOPLASMIC"/>
    <property type="match status" value="1"/>
</dbReference>
<sequence length="250" mass="26131">MTALPRSFLRRPITHRALHGPAGAENSIGAIQAAIAAGLGIEIDIQPSADGVAMVFHDYDLARLTGHTGPIIARTATELGAIPLSAGGGTIPTLRQVLDLVDGNVPLLIEIKDQDGLMGPSVGPLEQAVAACLSDYTGDVAVMSFNPHSVQAFGAAAPNVPRGLVTSAYSADDWPELTSDIRNRLADIPDFGPVGASFISHEVEALDMPPVHALKSQGVPILCWTVRSATQEAEARKIADQITFEGYSPA</sequence>
<evidence type="ECO:0000313" key="2">
    <source>
        <dbReference type="EMBL" id="CUH59726.1"/>
    </source>
</evidence>
<evidence type="ECO:0000313" key="3">
    <source>
        <dbReference type="Proteomes" id="UP000051298"/>
    </source>
</evidence>
<dbReference type="eggNOG" id="COG0584">
    <property type="taxonomic scope" value="Bacteria"/>
</dbReference>